<dbReference type="PRINTS" id="PR00326">
    <property type="entry name" value="GTP1OBG"/>
</dbReference>
<feature type="binding site" evidence="6">
    <location>
        <begin position="238"/>
        <end position="245"/>
    </location>
    <ligand>
        <name>GTP</name>
        <dbReference type="ChEBI" id="CHEBI:37565"/>
    </ligand>
</feature>
<keyword evidence="4 5" id="KW-0342">GTP-binding</keyword>
<name>A0A1Y6CUC1_9BACT</name>
<feature type="binding site" evidence="6">
    <location>
        <begin position="375"/>
        <end position="377"/>
    </location>
    <ligand>
        <name>GTP</name>
        <dbReference type="ChEBI" id="CHEBI:37565"/>
    </ligand>
</feature>
<keyword evidence="11" id="KW-1185">Reference proteome</keyword>
<keyword evidence="8" id="KW-0175">Coiled coil</keyword>
<dbReference type="Pfam" id="PF16360">
    <property type="entry name" value="GTP-bdg_M"/>
    <property type="match status" value="1"/>
</dbReference>
<dbReference type="CDD" id="cd01878">
    <property type="entry name" value="HflX"/>
    <property type="match status" value="1"/>
</dbReference>
<dbReference type="NCBIfam" id="TIGR03156">
    <property type="entry name" value="GTP_HflX"/>
    <property type="match status" value="1"/>
</dbReference>
<dbReference type="PANTHER" id="PTHR10229:SF0">
    <property type="entry name" value="GTP-BINDING PROTEIN 6-RELATED"/>
    <property type="match status" value="1"/>
</dbReference>
<dbReference type="Gene3D" id="6.10.250.2860">
    <property type="match status" value="1"/>
</dbReference>
<dbReference type="SUPFAM" id="SSF52540">
    <property type="entry name" value="P-loop containing nucleoside triphosphate hydrolases"/>
    <property type="match status" value="1"/>
</dbReference>
<dbReference type="PANTHER" id="PTHR10229">
    <property type="entry name" value="GTP-BINDING PROTEIN HFLX"/>
    <property type="match status" value="1"/>
</dbReference>
<dbReference type="GO" id="GO:0003924">
    <property type="term" value="F:GTPase activity"/>
    <property type="evidence" value="ECO:0007669"/>
    <property type="project" value="UniProtKB-UniRule"/>
</dbReference>
<feature type="binding site" evidence="7">
    <location>
        <position position="265"/>
    </location>
    <ligand>
        <name>Mg(2+)</name>
        <dbReference type="ChEBI" id="CHEBI:18420"/>
    </ligand>
</feature>
<evidence type="ECO:0000256" key="3">
    <source>
        <dbReference type="ARBA" id="ARBA00022842"/>
    </source>
</evidence>
<dbReference type="InterPro" id="IPR006073">
    <property type="entry name" value="GTP-bd"/>
</dbReference>
<keyword evidence="1 7" id="KW-0479">Metal-binding</keyword>
<comment type="subcellular location">
    <subcellularLocation>
        <location evidence="5">Cytoplasm</location>
    </subcellularLocation>
    <text evidence="5">May associate with membranes.</text>
</comment>
<comment type="function">
    <text evidence="5">GTPase that associates with the 50S ribosomal subunit and may have a role during protein synthesis or ribosome biogenesis.</text>
</comment>
<gene>
    <name evidence="5" type="primary">hflX</name>
    <name evidence="10" type="ORF">SAMN06296036_13441</name>
</gene>
<dbReference type="InterPro" id="IPR030394">
    <property type="entry name" value="G_HFLX_dom"/>
</dbReference>
<accession>A0A1Y6CUC1</accession>
<dbReference type="PIRSF" id="PIRSF006809">
    <property type="entry name" value="GTP-binding_hflX_prd"/>
    <property type="match status" value="1"/>
</dbReference>
<dbReference type="InterPro" id="IPR027417">
    <property type="entry name" value="P-loop_NTPase"/>
</dbReference>
<dbReference type="AlphaFoldDB" id="A0A1Y6CUC1"/>
<dbReference type="Gene3D" id="3.40.50.11060">
    <property type="entry name" value="GTPase HflX, N-terminal domain"/>
    <property type="match status" value="1"/>
</dbReference>
<evidence type="ECO:0000259" key="9">
    <source>
        <dbReference type="PROSITE" id="PS51705"/>
    </source>
</evidence>
<evidence type="ECO:0000256" key="4">
    <source>
        <dbReference type="ARBA" id="ARBA00023134"/>
    </source>
</evidence>
<comment type="similarity">
    <text evidence="5">Belongs to the TRAFAC class OBG-HflX-like GTPase superfamily. HflX GTPase family.</text>
</comment>
<dbReference type="InterPro" id="IPR025121">
    <property type="entry name" value="GTPase_HflX_N"/>
</dbReference>
<dbReference type="HAMAP" id="MF_00900">
    <property type="entry name" value="GTPase_HflX"/>
    <property type="match status" value="1"/>
</dbReference>
<dbReference type="InterPro" id="IPR016496">
    <property type="entry name" value="GTPase_HflX"/>
</dbReference>
<dbReference type="Pfam" id="PF01926">
    <property type="entry name" value="MMR_HSR1"/>
    <property type="match status" value="1"/>
</dbReference>
<dbReference type="Proteomes" id="UP000192907">
    <property type="component" value="Unassembled WGS sequence"/>
</dbReference>
<sequence length="450" mass="50345">MPVDLNKKKAKAVLAGLHLPHESEFEHRSSMDELERLVTTLGFETLGRVTQKRQRPSVAGVFGKGKLAELASWTGGTGVIHGFGKGSDDEDYEDDFIESDVDDDDLERDQATIVIFDSELSPTQLSNLEEALGVEVLDRTGVILEIFSRHAQSREARLQVEIAKLAYMAPRLRLSHVGGDRQGGGIGAKGAGESAHELDRRRIRDRIAELKNQLKAIQVEQDNRRSHRKDVPLVALIGYTNAGKSSLMRKLTKTEVEGENKLFATLDTTIRTMQPETTPRILISDTVGFIKKLPHDLVASFRSTLDEALNASLLLYVVDGSDPNFKSQYEVTRKVMAEIGAEDHPSRLIVNKSDLLSEIDRARIQRDLPDSHLVSSRSKDDLNRLRDIILQVFEDEMNDFEVLVPYEKGGVIGKIRARARVLQESYDEVGTTLMLRAKPETQAWIEKQLS</sequence>
<dbReference type="OrthoDB" id="9764784at2"/>
<feature type="binding site" evidence="6">
    <location>
        <begin position="351"/>
        <end position="354"/>
    </location>
    <ligand>
        <name>GTP</name>
        <dbReference type="ChEBI" id="CHEBI:37565"/>
    </ligand>
</feature>
<feature type="binding site" evidence="6">
    <location>
        <begin position="285"/>
        <end position="288"/>
    </location>
    <ligand>
        <name>GTP</name>
        <dbReference type="ChEBI" id="CHEBI:37565"/>
    </ligand>
</feature>
<dbReference type="Gene3D" id="3.40.50.300">
    <property type="entry name" value="P-loop containing nucleotide triphosphate hydrolases"/>
    <property type="match status" value="1"/>
</dbReference>
<dbReference type="PROSITE" id="PS51705">
    <property type="entry name" value="G_HFLX"/>
    <property type="match status" value="1"/>
</dbReference>
<feature type="domain" description="Hflx-type G" evidence="9">
    <location>
        <begin position="232"/>
        <end position="397"/>
    </location>
</feature>
<evidence type="ECO:0000256" key="6">
    <source>
        <dbReference type="PIRSR" id="PIRSR006809-1"/>
    </source>
</evidence>
<dbReference type="GO" id="GO:0046872">
    <property type="term" value="F:metal ion binding"/>
    <property type="evidence" value="ECO:0007669"/>
    <property type="project" value="UniProtKB-KW"/>
</dbReference>
<evidence type="ECO:0000256" key="8">
    <source>
        <dbReference type="SAM" id="Coils"/>
    </source>
</evidence>
<evidence type="ECO:0000256" key="7">
    <source>
        <dbReference type="PIRSR" id="PIRSR006809-2"/>
    </source>
</evidence>
<comment type="subunit">
    <text evidence="5">Monomer. Associates with the 50S ribosomal subunit.</text>
</comment>
<dbReference type="InterPro" id="IPR032305">
    <property type="entry name" value="GTP-bd_M"/>
</dbReference>
<feature type="binding site" evidence="7">
    <location>
        <position position="245"/>
    </location>
    <ligand>
        <name>Mg(2+)</name>
        <dbReference type="ChEBI" id="CHEBI:18420"/>
    </ligand>
</feature>
<reference evidence="11" key="1">
    <citation type="submission" date="2017-04" db="EMBL/GenBank/DDBJ databases">
        <authorList>
            <person name="Varghese N."/>
            <person name="Submissions S."/>
        </authorList>
    </citation>
    <scope>NUCLEOTIDE SEQUENCE [LARGE SCALE GENOMIC DNA]</scope>
    <source>
        <strain evidence="11">RKEM611</strain>
    </source>
</reference>
<dbReference type="GO" id="GO:0043022">
    <property type="term" value="F:ribosome binding"/>
    <property type="evidence" value="ECO:0007669"/>
    <property type="project" value="TreeGrafter"/>
</dbReference>
<evidence type="ECO:0000256" key="2">
    <source>
        <dbReference type="ARBA" id="ARBA00022741"/>
    </source>
</evidence>
<keyword evidence="5" id="KW-0963">Cytoplasm</keyword>
<dbReference type="GO" id="GO:0005525">
    <property type="term" value="F:GTP binding"/>
    <property type="evidence" value="ECO:0007669"/>
    <property type="project" value="UniProtKB-UniRule"/>
</dbReference>
<feature type="coiled-coil region" evidence="8">
    <location>
        <begin position="193"/>
        <end position="220"/>
    </location>
</feature>
<proteinExistence type="inferred from homology"/>
<dbReference type="GO" id="GO:0005737">
    <property type="term" value="C:cytoplasm"/>
    <property type="evidence" value="ECO:0007669"/>
    <property type="project" value="UniProtKB-SubCell"/>
</dbReference>
<keyword evidence="2 5" id="KW-0547">Nucleotide-binding</keyword>
<dbReference type="InterPro" id="IPR042108">
    <property type="entry name" value="GTPase_HflX_N_sf"/>
</dbReference>
<organism evidence="10 11">
    <name type="scientific">Pseudobacteriovorax antillogorgiicola</name>
    <dbReference type="NCBI Taxonomy" id="1513793"/>
    <lineage>
        <taxon>Bacteria</taxon>
        <taxon>Pseudomonadati</taxon>
        <taxon>Bdellovibrionota</taxon>
        <taxon>Oligoflexia</taxon>
        <taxon>Oligoflexales</taxon>
        <taxon>Pseudobacteriovoracaceae</taxon>
        <taxon>Pseudobacteriovorax</taxon>
    </lineage>
</organism>
<keyword evidence="3 7" id="KW-0460">Magnesium</keyword>
<evidence type="ECO:0000256" key="5">
    <source>
        <dbReference type="HAMAP-Rule" id="MF_00900"/>
    </source>
</evidence>
<protein>
    <recommendedName>
        <fullName evidence="5">GTPase HflX</fullName>
    </recommendedName>
    <alternativeName>
        <fullName evidence="5">GTP-binding protein HflX</fullName>
    </alternativeName>
</protein>
<evidence type="ECO:0000313" key="11">
    <source>
        <dbReference type="Proteomes" id="UP000192907"/>
    </source>
</evidence>
<comment type="cofactor">
    <cofactor evidence="7">
        <name>Mg(2+)</name>
        <dbReference type="ChEBI" id="CHEBI:18420"/>
    </cofactor>
</comment>
<dbReference type="EMBL" id="FWZT01000034">
    <property type="protein sequence ID" value="SMF80032.1"/>
    <property type="molecule type" value="Genomic_DNA"/>
</dbReference>
<evidence type="ECO:0000256" key="1">
    <source>
        <dbReference type="ARBA" id="ARBA00022723"/>
    </source>
</evidence>
<dbReference type="Pfam" id="PF13167">
    <property type="entry name" value="GTP-bdg_N"/>
    <property type="match status" value="2"/>
</dbReference>
<evidence type="ECO:0000313" key="10">
    <source>
        <dbReference type="EMBL" id="SMF80032.1"/>
    </source>
</evidence>
<dbReference type="STRING" id="1513793.SAMN06296036_13441"/>
<dbReference type="RefSeq" id="WP_132325758.1">
    <property type="nucleotide sequence ID" value="NZ_FWZT01000034.1"/>
</dbReference>
<feature type="binding site" evidence="6">
    <location>
        <begin position="263"/>
        <end position="267"/>
    </location>
    <ligand>
        <name>GTP</name>
        <dbReference type="ChEBI" id="CHEBI:37565"/>
    </ligand>
</feature>